<evidence type="ECO:0000256" key="3">
    <source>
        <dbReference type="ARBA" id="ARBA00011975"/>
    </source>
</evidence>
<dbReference type="PROSITE" id="PS51679">
    <property type="entry name" value="SAM_MT_C5"/>
    <property type="match status" value="1"/>
</dbReference>
<dbReference type="GO" id="GO:0003682">
    <property type="term" value="F:chromatin binding"/>
    <property type="evidence" value="ECO:0007669"/>
    <property type="project" value="InterPro"/>
</dbReference>
<dbReference type="Gene3D" id="2.30.30.490">
    <property type="match status" value="1"/>
</dbReference>
<evidence type="ECO:0000256" key="6">
    <source>
        <dbReference type="ARBA" id="ARBA00022691"/>
    </source>
</evidence>
<dbReference type="GO" id="GO:0032259">
    <property type="term" value="P:methylation"/>
    <property type="evidence" value="ECO:0007669"/>
    <property type="project" value="UniProtKB-KW"/>
</dbReference>
<dbReference type="CDD" id="cd18635">
    <property type="entry name" value="CD_CMT3_like"/>
    <property type="match status" value="1"/>
</dbReference>
<sequence length="1127" mass="127805">MAVKNKQMKRAEPESDLLFAGKPVSVVESMIRWPHRYPSKKTKLEAATKGDKKEKIKLAKRHYEQALVDGVLINLNDDVYVTGLPGKLNFIGKVIEMFEADDGVPYCRIRWFYRPDDTLIERFAELVQKKRVFLSNVEDDNPLTCIYSKVHIAKVPLPKITSRIEQRVIPPCDYYYDMKYEVPYLNFTSADDDSAASSTLSSDSASNCFETLHKDEKFLLDLYSGCGAMSTGFCMGASIAGVKLITKWSVDINKFACDSFRHNHPETEVRNEAAEDFLILLKEWKRLCERFSLISSTEPMESISELEDEESDENDDIDEASTGMELSAGEFEVEKFVGIVFGDPKGTGEKTLLLKVRWKGYSPKYDTWEPYSGLGNCKEKLKEYVTDGFKSHLLPLPGTVYSVCGGPPCQGISGYNRFRNKQAPLEDKKNQQLLVFLDIIDFLKPSYVLMENVVDLLRFSKGYLARHAVASFVAMNYQTRLGMMTAGSYGLPQVRNRVFLWAAQPTEKLPPYPLPTHEVEKKFNTPKEFEDLQVGLIQKELLQLDNALTLADAISDLPPVTNSEANDVRNYNDAAPKTDFENFISLKRSETLLPVCGGDPARRLFDHQPLELRDDDLERISYIPKKKGANFRDMPGVLVHNNKAQLNLRVKRAKLKSGKNVVPDYAVSFIKGKSKKPFGRLWWDEIVNTVVTRAEPHNQCVIHPMQERVLSVRENARLQGFPDCYKLCGSIKEKYIQVGNAVAVPVGVALGYAFGMASQGLTDDEPVIKLPFKERETEMEEEYVMIDLDDVSRHIDIPSDAPYTLSGLDTLNPVLTIDDKIKLVGEYIETIGTCLAFSDKGENQTPQKKTVEPVAKLHKILKFSRRSNCLAATEAKSREIMAEEEAKGLDYIPEIVLKKRKNRDELAFIRKKQLELGNFGKKKKKVSDIKRPEDFVLEFRAKEIDMIRMKQRVKRPKSSPPPVKSDLVFIIRIQGKNDMHPKTKRILNNLQLRSVFTGVFAKATDSLFQKLLKVQPYVTYGYPNDKSVKDLIYKKGYTIIEGNPVPLTDNNIIEQALGEHKIFGIEDLVNEIARVGDHFREVMKFLGPLKLNKPVADVLHGKKQVFSEGGDTGNREDKINDLISKMN</sequence>
<dbReference type="SMART" id="SM00439">
    <property type="entry name" value="BAH"/>
    <property type="match status" value="1"/>
</dbReference>
<dbReference type="InterPro" id="IPR043151">
    <property type="entry name" value="BAH_sf"/>
</dbReference>
<evidence type="ECO:0000259" key="13">
    <source>
        <dbReference type="PROSITE" id="PS50013"/>
    </source>
</evidence>
<name>A0A8S1ZVU1_ARAAE</name>
<dbReference type="InterPro" id="IPR019481">
    <property type="entry name" value="TFIIIC_triple_barrel"/>
</dbReference>
<dbReference type="SUPFAM" id="SSF53335">
    <property type="entry name" value="S-adenosyl-L-methionine-dependent methyltransferases"/>
    <property type="match status" value="1"/>
</dbReference>
<dbReference type="GO" id="GO:0003723">
    <property type="term" value="F:RNA binding"/>
    <property type="evidence" value="ECO:0007669"/>
    <property type="project" value="InterPro"/>
</dbReference>
<keyword evidence="4 12" id="KW-0489">Methyltransferase</keyword>
<evidence type="ECO:0000313" key="16">
    <source>
        <dbReference type="Proteomes" id="UP000682877"/>
    </source>
</evidence>
<dbReference type="InterPro" id="IPR023780">
    <property type="entry name" value="Chromo_domain"/>
</dbReference>
<dbReference type="PROSITE" id="PS00598">
    <property type="entry name" value="CHROMO_1"/>
    <property type="match status" value="1"/>
</dbReference>
<dbReference type="InterPro" id="IPR001525">
    <property type="entry name" value="C5_MeTfrase"/>
</dbReference>
<feature type="domain" description="Chromo" evidence="13">
    <location>
        <begin position="331"/>
        <end position="384"/>
    </location>
</feature>
<dbReference type="Gene3D" id="3.30.1390.20">
    <property type="entry name" value="Ribosomal protein L30, ferredoxin-like fold domain"/>
    <property type="match status" value="1"/>
</dbReference>
<evidence type="ECO:0000256" key="11">
    <source>
        <dbReference type="ARBA" id="ARBA00047422"/>
    </source>
</evidence>
<comment type="subcellular location">
    <subcellularLocation>
        <location evidence="1">Nucleus</location>
    </subcellularLocation>
</comment>
<dbReference type="Pfam" id="PF00327">
    <property type="entry name" value="Ribosomal_L30"/>
    <property type="match status" value="1"/>
</dbReference>
<dbReference type="FunFam" id="3.30.1390.20:FF:000004">
    <property type="entry name" value="60S ribosomal protein L7"/>
    <property type="match status" value="1"/>
</dbReference>
<dbReference type="NCBIfam" id="TIGR01310">
    <property type="entry name" value="uL30_euk"/>
    <property type="match status" value="1"/>
</dbReference>
<dbReference type="PROSITE" id="PS51038">
    <property type="entry name" value="BAH"/>
    <property type="match status" value="1"/>
</dbReference>
<dbReference type="InterPro" id="IPR001025">
    <property type="entry name" value="BAH_dom"/>
</dbReference>
<dbReference type="SMART" id="SM00298">
    <property type="entry name" value="CHROMO"/>
    <property type="match status" value="1"/>
</dbReference>
<keyword evidence="7" id="KW-0689">Ribosomal protein</keyword>
<dbReference type="GO" id="GO:0044027">
    <property type="term" value="P:negative regulation of gene expression via chromosomal CpG island methylation"/>
    <property type="evidence" value="ECO:0007669"/>
    <property type="project" value="TreeGrafter"/>
</dbReference>
<protein>
    <recommendedName>
        <fullName evidence="3">DNA (cytosine-5-)-methyltransferase</fullName>
        <ecNumber evidence="3">2.1.1.37</ecNumber>
    </recommendedName>
</protein>
<dbReference type="InterPro" id="IPR050390">
    <property type="entry name" value="C5-Methyltransferase"/>
</dbReference>
<keyword evidence="10" id="KW-0687">Ribonucleoprotein</keyword>
<dbReference type="InterPro" id="IPR036919">
    <property type="entry name" value="Ribo_uL30_ferredoxin-like_sf"/>
</dbReference>
<feature type="domain" description="BAH" evidence="14">
    <location>
        <begin position="71"/>
        <end position="191"/>
    </location>
</feature>
<dbReference type="InterPro" id="IPR035808">
    <property type="entry name" value="Ribosomal_uL30_euk_arc"/>
</dbReference>
<evidence type="ECO:0000259" key="14">
    <source>
        <dbReference type="PROSITE" id="PS51038"/>
    </source>
</evidence>
<dbReference type="InterPro" id="IPR029063">
    <property type="entry name" value="SAM-dependent_MTases_sf"/>
</dbReference>
<dbReference type="AlphaFoldDB" id="A0A8S1ZVU1"/>
<dbReference type="CDD" id="cd04716">
    <property type="entry name" value="BAH_plantDCM_I"/>
    <property type="match status" value="1"/>
</dbReference>
<dbReference type="Gene3D" id="3.40.50.150">
    <property type="entry name" value="Vaccinia Virus protein VP39"/>
    <property type="match status" value="1"/>
</dbReference>
<evidence type="ECO:0000256" key="10">
    <source>
        <dbReference type="ARBA" id="ARBA00023274"/>
    </source>
</evidence>
<evidence type="ECO:0000256" key="4">
    <source>
        <dbReference type="ARBA" id="ARBA00022603"/>
    </source>
</evidence>
<evidence type="ECO:0000256" key="1">
    <source>
        <dbReference type="ARBA" id="ARBA00004123"/>
    </source>
</evidence>
<reference evidence="15" key="1">
    <citation type="submission" date="2021-01" db="EMBL/GenBank/DDBJ databases">
        <authorList>
            <person name="Bezrukov I."/>
        </authorList>
    </citation>
    <scope>NUCLEOTIDE SEQUENCE</scope>
</reference>
<dbReference type="Pfam" id="PF01426">
    <property type="entry name" value="BAH"/>
    <property type="match status" value="1"/>
</dbReference>
<dbReference type="GO" id="GO:0003677">
    <property type="term" value="F:DNA binding"/>
    <property type="evidence" value="ECO:0007669"/>
    <property type="project" value="UniProtKB-KW"/>
</dbReference>
<dbReference type="FunFam" id="3.90.120.10:FF:000003">
    <property type="entry name" value="DNA (cytosine-5)-methyltransferase 1"/>
    <property type="match status" value="1"/>
</dbReference>
<keyword evidence="9" id="KW-0539">Nucleus</keyword>
<dbReference type="SUPFAM" id="SSF54160">
    <property type="entry name" value="Chromo domain-like"/>
    <property type="match status" value="1"/>
</dbReference>
<dbReference type="EMBL" id="LR999452">
    <property type="protein sequence ID" value="CAE5964755.1"/>
    <property type="molecule type" value="Genomic_DNA"/>
</dbReference>
<dbReference type="Gene3D" id="2.60.40.4370">
    <property type="match status" value="1"/>
</dbReference>
<dbReference type="Pfam" id="PF10419">
    <property type="entry name" value="TFIIIC_sub6"/>
    <property type="match status" value="1"/>
</dbReference>
<dbReference type="PANTHER" id="PTHR10629:SF42">
    <property type="entry name" value="DNA (CYTOSINE-5)-METHYLTRANSFERASE CMT1-RELATED"/>
    <property type="match status" value="1"/>
</dbReference>
<evidence type="ECO:0000256" key="2">
    <source>
        <dbReference type="ARBA" id="ARBA00007594"/>
    </source>
</evidence>
<keyword evidence="6 12" id="KW-0949">S-adenosyl-L-methionine</keyword>
<dbReference type="EC" id="2.1.1.37" evidence="3"/>
<evidence type="ECO:0000256" key="12">
    <source>
        <dbReference type="PROSITE-ProRule" id="PRU01016"/>
    </source>
</evidence>
<dbReference type="Proteomes" id="UP000682877">
    <property type="component" value="Chromosome 2"/>
</dbReference>
<comment type="catalytic activity">
    <reaction evidence="11">
        <text>a 2'-deoxycytidine in DNA + S-adenosyl-L-methionine = a 5-methyl-2'-deoxycytidine in DNA + S-adenosyl-L-homocysteine + H(+)</text>
        <dbReference type="Rhea" id="RHEA:13681"/>
        <dbReference type="Rhea" id="RHEA-COMP:11369"/>
        <dbReference type="Rhea" id="RHEA-COMP:11370"/>
        <dbReference type="ChEBI" id="CHEBI:15378"/>
        <dbReference type="ChEBI" id="CHEBI:57856"/>
        <dbReference type="ChEBI" id="CHEBI:59789"/>
        <dbReference type="ChEBI" id="CHEBI:85452"/>
        <dbReference type="ChEBI" id="CHEBI:85454"/>
        <dbReference type="EC" id="2.1.1.37"/>
    </reaction>
</comment>
<dbReference type="Pfam" id="PF00385">
    <property type="entry name" value="Chromo"/>
    <property type="match status" value="1"/>
</dbReference>
<dbReference type="CDD" id="cd01657">
    <property type="entry name" value="Ribosomal_L7_archeal_euk"/>
    <property type="match status" value="1"/>
</dbReference>
<dbReference type="Gene3D" id="3.90.120.10">
    <property type="entry name" value="DNA Methylase, subunit A, domain 2"/>
    <property type="match status" value="1"/>
</dbReference>
<dbReference type="GO" id="GO:1990904">
    <property type="term" value="C:ribonucleoprotein complex"/>
    <property type="evidence" value="ECO:0007669"/>
    <property type="project" value="UniProtKB-KW"/>
</dbReference>
<comment type="similarity">
    <text evidence="12">Belongs to the class I-like SAM-binding methyltransferase superfamily. C5-methyltransferase family.</text>
</comment>
<keyword evidence="16" id="KW-1185">Reference proteome</keyword>
<comment type="similarity">
    <text evidence="2">Belongs to the universal ribosomal protein uL30 family.</text>
</comment>
<evidence type="ECO:0000256" key="5">
    <source>
        <dbReference type="ARBA" id="ARBA00022679"/>
    </source>
</evidence>
<evidence type="ECO:0000313" key="15">
    <source>
        <dbReference type="EMBL" id="CAE5964755.1"/>
    </source>
</evidence>
<dbReference type="InterPro" id="IPR016082">
    <property type="entry name" value="Ribosomal_uL30_ferredoxin-like"/>
</dbReference>
<dbReference type="PROSITE" id="PS50013">
    <property type="entry name" value="CHROMO_2"/>
    <property type="match status" value="1"/>
</dbReference>
<dbReference type="PANTHER" id="PTHR10629">
    <property type="entry name" value="CYTOSINE-SPECIFIC METHYLTRANSFERASE"/>
    <property type="match status" value="1"/>
</dbReference>
<dbReference type="SUPFAM" id="SSF55129">
    <property type="entry name" value="Ribosomal protein L30p/L7e"/>
    <property type="match status" value="1"/>
</dbReference>
<dbReference type="GO" id="GO:0003886">
    <property type="term" value="F:DNA (cytosine-5-)-methyltransferase activity"/>
    <property type="evidence" value="ECO:0007669"/>
    <property type="project" value="UniProtKB-EC"/>
</dbReference>
<dbReference type="InterPro" id="IPR005998">
    <property type="entry name" value="Ribosomal_uL30_euk"/>
</dbReference>
<dbReference type="GO" id="GO:0005634">
    <property type="term" value="C:nucleus"/>
    <property type="evidence" value="ECO:0007669"/>
    <property type="project" value="UniProtKB-SubCell"/>
</dbReference>
<dbReference type="GO" id="GO:0005840">
    <property type="term" value="C:ribosome"/>
    <property type="evidence" value="ECO:0007669"/>
    <property type="project" value="UniProtKB-KW"/>
</dbReference>
<keyword evidence="5 12" id="KW-0808">Transferase</keyword>
<dbReference type="InterPro" id="IPR016197">
    <property type="entry name" value="Chromo-like_dom_sf"/>
</dbReference>
<dbReference type="InterPro" id="IPR023779">
    <property type="entry name" value="Chromodomain_CS"/>
</dbReference>
<dbReference type="PRINTS" id="PR00105">
    <property type="entry name" value="C5METTRFRASE"/>
</dbReference>
<proteinExistence type="inferred from homology"/>
<organism evidence="15 16">
    <name type="scientific">Arabidopsis arenosa</name>
    <name type="common">Sand rock-cress</name>
    <name type="synonym">Cardaminopsis arenosa</name>
    <dbReference type="NCBI Taxonomy" id="38785"/>
    <lineage>
        <taxon>Eukaryota</taxon>
        <taxon>Viridiplantae</taxon>
        <taxon>Streptophyta</taxon>
        <taxon>Embryophyta</taxon>
        <taxon>Tracheophyta</taxon>
        <taxon>Spermatophyta</taxon>
        <taxon>Magnoliopsida</taxon>
        <taxon>eudicotyledons</taxon>
        <taxon>Gunneridae</taxon>
        <taxon>Pentapetalae</taxon>
        <taxon>rosids</taxon>
        <taxon>malvids</taxon>
        <taxon>Brassicales</taxon>
        <taxon>Brassicaceae</taxon>
        <taxon>Camelineae</taxon>
        <taxon>Arabidopsis</taxon>
    </lineage>
</organism>
<evidence type="ECO:0000256" key="9">
    <source>
        <dbReference type="ARBA" id="ARBA00023242"/>
    </source>
</evidence>
<dbReference type="InterPro" id="IPR000953">
    <property type="entry name" value="Chromo/chromo_shadow_dom"/>
</dbReference>
<evidence type="ECO:0000256" key="8">
    <source>
        <dbReference type="ARBA" id="ARBA00023125"/>
    </source>
</evidence>
<evidence type="ECO:0000256" key="7">
    <source>
        <dbReference type="ARBA" id="ARBA00022980"/>
    </source>
</evidence>
<dbReference type="Pfam" id="PF00145">
    <property type="entry name" value="DNA_methylase"/>
    <property type="match status" value="1"/>
</dbReference>
<gene>
    <name evidence="15" type="ORF">AARE701A_LOCUS5897</name>
</gene>
<feature type="active site" evidence="12">
    <location>
        <position position="409"/>
    </location>
</feature>
<accession>A0A8S1ZVU1</accession>
<keyword evidence="8" id="KW-0238">DNA-binding</keyword>